<dbReference type="EMBL" id="JAFKCV010000018">
    <property type="protein sequence ID" value="MBN7827452.1"/>
    <property type="molecule type" value="Genomic_DNA"/>
</dbReference>
<organism evidence="2 3">
    <name type="scientific">Bowmanella dokdonensis</name>
    <dbReference type="NCBI Taxonomy" id="751969"/>
    <lineage>
        <taxon>Bacteria</taxon>
        <taxon>Pseudomonadati</taxon>
        <taxon>Pseudomonadota</taxon>
        <taxon>Gammaproteobacteria</taxon>
        <taxon>Alteromonadales</taxon>
        <taxon>Alteromonadaceae</taxon>
        <taxon>Bowmanella</taxon>
    </lineage>
</organism>
<keyword evidence="1" id="KW-1133">Transmembrane helix</keyword>
<keyword evidence="3" id="KW-1185">Reference proteome</keyword>
<feature type="transmembrane region" description="Helical" evidence="1">
    <location>
        <begin position="101"/>
        <end position="118"/>
    </location>
</feature>
<evidence type="ECO:0000313" key="2">
    <source>
        <dbReference type="EMBL" id="MBN7827452.1"/>
    </source>
</evidence>
<accession>A0A939DRG2</accession>
<keyword evidence="1" id="KW-0472">Membrane</keyword>
<keyword evidence="1" id="KW-0812">Transmembrane</keyword>
<evidence type="ECO:0000256" key="1">
    <source>
        <dbReference type="SAM" id="Phobius"/>
    </source>
</evidence>
<dbReference type="RefSeq" id="WP_206575563.1">
    <property type="nucleotide sequence ID" value="NZ_JAFKCV010000018.1"/>
</dbReference>
<feature type="transmembrane region" description="Helical" evidence="1">
    <location>
        <begin position="16"/>
        <end position="35"/>
    </location>
</feature>
<gene>
    <name evidence="2" type="ORF">J0A66_19640</name>
</gene>
<evidence type="ECO:0000313" key="3">
    <source>
        <dbReference type="Proteomes" id="UP000664654"/>
    </source>
</evidence>
<feature type="transmembrane region" description="Helical" evidence="1">
    <location>
        <begin position="69"/>
        <end position="89"/>
    </location>
</feature>
<dbReference type="Proteomes" id="UP000664654">
    <property type="component" value="Unassembled WGS sequence"/>
</dbReference>
<proteinExistence type="predicted"/>
<comment type="caution">
    <text evidence="2">The sequence shown here is derived from an EMBL/GenBank/DDBJ whole genome shotgun (WGS) entry which is preliminary data.</text>
</comment>
<protein>
    <recommendedName>
        <fullName evidence="4">VanZ-like domain-containing protein</fullName>
    </recommendedName>
</protein>
<evidence type="ECO:0008006" key="4">
    <source>
        <dbReference type="Google" id="ProtNLM"/>
    </source>
</evidence>
<reference evidence="2" key="1">
    <citation type="submission" date="2021-03" db="EMBL/GenBank/DDBJ databases">
        <title>novel species isolated from a fishpond in China.</title>
        <authorList>
            <person name="Lu H."/>
            <person name="Cai Z."/>
        </authorList>
    </citation>
    <scope>NUCLEOTIDE SEQUENCE</scope>
    <source>
        <strain evidence="2">JCM 30855</strain>
    </source>
</reference>
<sequence length="125" mass="14709">MSNNPYPANLVTHPRVFFVMLLALTCFCLLLWVPIEYLFIDTSLDKHYHLLFFTGLTLLCRLSLRLHFFWLVSLLILFAVLTELSQFWIAYRHSSWGDLQANLLGIALGFILSTMTAWRQKRKRD</sequence>
<name>A0A939DRG2_9ALTE</name>
<dbReference type="AlphaFoldDB" id="A0A939DRG2"/>